<evidence type="ECO:0000256" key="1">
    <source>
        <dbReference type="ARBA" id="ARBA00010716"/>
    </source>
</evidence>
<dbReference type="NCBIfam" id="TIGR00221">
    <property type="entry name" value="nagA"/>
    <property type="match status" value="1"/>
</dbReference>
<comment type="pathway">
    <text evidence="8">Amino-sugar metabolism; N-acetylneuraminate degradation; D-fructose 6-phosphate from N-acetylneuraminate: step 4/5.</text>
</comment>
<dbReference type="InterPro" id="IPR006680">
    <property type="entry name" value="Amidohydro-rel"/>
</dbReference>
<evidence type="ECO:0000313" key="15">
    <source>
        <dbReference type="Proteomes" id="UP001198983"/>
    </source>
</evidence>
<dbReference type="EMBL" id="CP081135">
    <property type="protein sequence ID" value="UEL48396.1"/>
    <property type="molecule type" value="Genomic_DNA"/>
</dbReference>
<dbReference type="EC" id="3.5.1.25" evidence="2"/>
<evidence type="ECO:0000256" key="6">
    <source>
        <dbReference type="ARBA" id="ARBA00023277"/>
    </source>
</evidence>
<comment type="cofactor">
    <cofactor evidence="12">
        <name>a divalent metal cation</name>
        <dbReference type="ChEBI" id="CHEBI:60240"/>
    </cofactor>
    <text evidence="12">Binds 1 divalent metal cation per subunit.</text>
</comment>
<dbReference type="Pfam" id="PF01979">
    <property type="entry name" value="Amidohydro_1"/>
    <property type="match status" value="1"/>
</dbReference>
<feature type="binding site" evidence="12">
    <location>
        <position position="189"/>
    </location>
    <ligand>
        <name>Zn(2+)</name>
        <dbReference type="ChEBI" id="CHEBI:29105"/>
    </ligand>
</feature>
<dbReference type="GO" id="GO:0006046">
    <property type="term" value="P:N-acetylglucosamine catabolic process"/>
    <property type="evidence" value="ECO:0007669"/>
    <property type="project" value="TreeGrafter"/>
</dbReference>
<dbReference type="GO" id="GO:0046872">
    <property type="term" value="F:metal ion binding"/>
    <property type="evidence" value="ECO:0007669"/>
    <property type="project" value="UniProtKB-KW"/>
</dbReference>
<feature type="binding site" evidence="11">
    <location>
        <begin position="213"/>
        <end position="214"/>
    </location>
    <ligand>
        <name>substrate</name>
    </ligand>
</feature>
<name>A0AAX2ZH49_9FIRM</name>
<feature type="binding site" evidence="11">
    <location>
        <position position="221"/>
    </location>
    <ligand>
        <name>substrate</name>
    </ligand>
</feature>
<keyword evidence="5 9" id="KW-0378">Hydrolase</keyword>
<dbReference type="InterPro" id="IPR003764">
    <property type="entry name" value="GlcNAc_6-P_deAcase"/>
</dbReference>
<dbReference type="RefSeq" id="WP_228416513.1">
    <property type="nucleotide sequence ID" value="NZ_CP081135.1"/>
</dbReference>
<accession>A0AAX2ZH49</accession>
<evidence type="ECO:0000259" key="13">
    <source>
        <dbReference type="Pfam" id="PF01979"/>
    </source>
</evidence>
<feature type="domain" description="Amidohydrolase-related" evidence="13">
    <location>
        <begin position="47"/>
        <end position="372"/>
    </location>
</feature>
<feature type="binding site" evidence="11">
    <location>
        <position position="137"/>
    </location>
    <ligand>
        <name>substrate</name>
    </ligand>
</feature>
<dbReference type="Proteomes" id="UP001198983">
    <property type="component" value="Chromosome"/>
</dbReference>
<evidence type="ECO:0000256" key="7">
    <source>
        <dbReference type="ARBA" id="ARBA00047647"/>
    </source>
</evidence>
<dbReference type="InterPro" id="IPR011059">
    <property type="entry name" value="Metal-dep_hydrolase_composite"/>
</dbReference>
<organism evidence="14 15">
    <name type="scientific">Terrisporobacter hibernicus</name>
    <dbReference type="NCBI Taxonomy" id="2813371"/>
    <lineage>
        <taxon>Bacteria</taxon>
        <taxon>Bacillati</taxon>
        <taxon>Bacillota</taxon>
        <taxon>Clostridia</taxon>
        <taxon>Peptostreptococcales</taxon>
        <taxon>Peptostreptococcaceae</taxon>
        <taxon>Terrisporobacter</taxon>
    </lineage>
</organism>
<dbReference type="SUPFAM" id="SSF51338">
    <property type="entry name" value="Composite domain of metallo-dependent hydrolases"/>
    <property type="match status" value="1"/>
</dbReference>
<keyword evidence="6 9" id="KW-0119">Carbohydrate metabolism</keyword>
<dbReference type="SUPFAM" id="SSF51556">
    <property type="entry name" value="Metallo-dependent hydrolases"/>
    <property type="match status" value="1"/>
</dbReference>
<dbReference type="CDD" id="cd00854">
    <property type="entry name" value="NagA"/>
    <property type="match status" value="1"/>
</dbReference>
<dbReference type="PANTHER" id="PTHR11113:SF14">
    <property type="entry name" value="N-ACETYLGLUCOSAMINE-6-PHOSPHATE DEACETYLASE"/>
    <property type="match status" value="1"/>
</dbReference>
<dbReference type="PANTHER" id="PTHR11113">
    <property type="entry name" value="N-ACETYLGLUCOSAMINE-6-PHOSPHATE DEACETYLASE"/>
    <property type="match status" value="1"/>
</dbReference>
<proteinExistence type="inferred from homology"/>
<evidence type="ECO:0000256" key="11">
    <source>
        <dbReference type="PIRSR" id="PIRSR038994-2"/>
    </source>
</evidence>
<comment type="similarity">
    <text evidence="1 9">Belongs to the metallo-dependent hydrolases superfamily. NagA family.</text>
</comment>
<feature type="binding site" evidence="12">
    <location>
        <position position="126"/>
    </location>
    <ligand>
        <name>Zn(2+)</name>
        <dbReference type="ChEBI" id="CHEBI:29105"/>
    </ligand>
</feature>
<dbReference type="GO" id="GO:0008448">
    <property type="term" value="F:N-acetylglucosamine-6-phosphate deacetylase activity"/>
    <property type="evidence" value="ECO:0007669"/>
    <property type="project" value="UniProtKB-EC"/>
</dbReference>
<protein>
    <recommendedName>
        <fullName evidence="3">N-acetylglucosamine-6-phosphate deacetylase</fullName>
        <ecNumber evidence="2">3.5.1.25</ecNumber>
    </recommendedName>
</protein>
<evidence type="ECO:0000256" key="8">
    <source>
        <dbReference type="ARBA" id="ARBA00060590"/>
    </source>
</evidence>
<dbReference type="Gene3D" id="3.20.20.140">
    <property type="entry name" value="Metal-dependent hydrolases"/>
    <property type="match status" value="1"/>
</dbReference>
<feature type="binding site" evidence="11">
    <location>
        <begin position="300"/>
        <end position="302"/>
    </location>
    <ligand>
        <name>substrate</name>
    </ligand>
</feature>
<reference evidence="14 15" key="1">
    <citation type="journal article" date="2023" name="Int. J. Syst. Evol. Microbiol.">
        <title>Terrisporobacter hibernicus sp. nov., isolated from bovine faeces in Northern Ireland.</title>
        <authorList>
            <person name="Mitchell M."/>
            <person name="Nguyen S.V."/>
            <person name="Connor M."/>
            <person name="Fairley D.J."/>
            <person name="Donoghue O."/>
            <person name="Marshall H."/>
            <person name="Koolman L."/>
            <person name="McMullan G."/>
            <person name="Schaffer K.E."/>
            <person name="McGrath J.W."/>
            <person name="Fanning S."/>
        </authorList>
    </citation>
    <scope>NUCLEOTIDE SEQUENCE [LARGE SCALE GENOMIC DNA]</scope>
    <source>
        <strain evidence="14 15">MCA3</strain>
    </source>
</reference>
<keyword evidence="15" id="KW-1185">Reference proteome</keyword>
<comment type="catalytic activity">
    <reaction evidence="7">
        <text>N-acetyl-D-glucosamine 6-phosphate + H2O = D-glucosamine 6-phosphate + acetate</text>
        <dbReference type="Rhea" id="RHEA:22936"/>
        <dbReference type="ChEBI" id="CHEBI:15377"/>
        <dbReference type="ChEBI" id="CHEBI:30089"/>
        <dbReference type="ChEBI" id="CHEBI:57513"/>
        <dbReference type="ChEBI" id="CHEBI:58725"/>
        <dbReference type="EC" id="3.5.1.25"/>
    </reaction>
</comment>
<evidence type="ECO:0000256" key="5">
    <source>
        <dbReference type="ARBA" id="ARBA00022801"/>
    </source>
</evidence>
<sequence>MKAIINGKIVTENKIIEDKILLFNDKIIGFCDQVEENVEIVDAKGLYICPGLIDIHVHGSCNCDVMDRSLQSIRAIGNGIKENGVTSFLPTTMSMSKDDIYGALDTIREAMNIKYDGAQILGAHLEGPFINSKYKGAQSDKFIQVPNFSFIENYIDVIKIISYAPEVDDSLNFTKEVKNKTDITLSIAHTNATYEEAKLAIKLGASTVTHLFNAMTPLNHREPGVVGAAFTSDVFCEIICDNIHVNPQLFQFVLNNKGKDKVILISDCMRAGCMADGKYDLGGQDVFVKDGVARLASGTLAGSVLRLNKAVYNYKKHTNLSINDAINLASLNPAKSINMHKTKGSLDMNKDADIALFDEEFNCYMTISHGEIIFNNLNKLLY</sequence>
<evidence type="ECO:0000313" key="14">
    <source>
        <dbReference type="EMBL" id="UEL48396.1"/>
    </source>
</evidence>
<feature type="active site" description="Proton donor/acceptor" evidence="10">
    <location>
        <position position="267"/>
    </location>
</feature>
<dbReference type="AlphaFoldDB" id="A0AAX2ZH49"/>
<dbReference type="InterPro" id="IPR032466">
    <property type="entry name" value="Metal_Hydrolase"/>
</dbReference>
<evidence type="ECO:0000256" key="9">
    <source>
        <dbReference type="PIRNR" id="PIRNR038994"/>
    </source>
</evidence>
<evidence type="ECO:0000256" key="12">
    <source>
        <dbReference type="PIRSR" id="PIRSR038994-3"/>
    </source>
</evidence>
<dbReference type="KEGG" id="tem:JW646_02790"/>
<dbReference type="FunFam" id="3.20.20.140:FF:000004">
    <property type="entry name" value="N-acetylglucosamine-6-phosphate deacetylase"/>
    <property type="match status" value="1"/>
</dbReference>
<keyword evidence="4 12" id="KW-0479">Metal-binding</keyword>
<feature type="binding site" evidence="11">
    <location>
        <position position="244"/>
    </location>
    <ligand>
        <name>substrate</name>
    </ligand>
</feature>
<dbReference type="PIRSF" id="PIRSF038994">
    <property type="entry name" value="NagA"/>
    <property type="match status" value="1"/>
</dbReference>
<evidence type="ECO:0000256" key="10">
    <source>
        <dbReference type="PIRSR" id="PIRSR038994-1"/>
    </source>
</evidence>
<evidence type="ECO:0000256" key="2">
    <source>
        <dbReference type="ARBA" id="ARBA00011899"/>
    </source>
</evidence>
<evidence type="ECO:0000256" key="4">
    <source>
        <dbReference type="ARBA" id="ARBA00022723"/>
    </source>
</evidence>
<feature type="binding site" evidence="12">
    <location>
        <position position="210"/>
    </location>
    <ligand>
        <name>Zn(2+)</name>
        <dbReference type="ChEBI" id="CHEBI:29105"/>
    </ligand>
</feature>
<dbReference type="Gene3D" id="2.30.40.10">
    <property type="entry name" value="Urease, subunit C, domain 1"/>
    <property type="match status" value="1"/>
</dbReference>
<gene>
    <name evidence="14" type="primary">nagA</name>
    <name evidence="14" type="ORF">JW646_02790</name>
</gene>
<evidence type="ECO:0000256" key="3">
    <source>
        <dbReference type="ARBA" id="ARBA00018029"/>
    </source>
</evidence>